<evidence type="ECO:0000259" key="1">
    <source>
        <dbReference type="SMART" id="SM00479"/>
    </source>
</evidence>
<dbReference type="InterPro" id="IPR043502">
    <property type="entry name" value="DNA/RNA_pol_sf"/>
</dbReference>
<dbReference type="SMART" id="SM00482">
    <property type="entry name" value="POLAc"/>
    <property type="match status" value="1"/>
</dbReference>
<feature type="domain" description="Exonuclease" evidence="1">
    <location>
        <begin position="763"/>
        <end position="956"/>
    </location>
</feature>
<dbReference type="Pfam" id="PF00929">
    <property type="entry name" value="RNase_T"/>
    <property type="match status" value="1"/>
</dbReference>
<dbReference type="SUPFAM" id="SSF56672">
    <property type="entry name" value="DNA/RNA polymerases"/>
    <property type="match status" value="1"/>
</dbReference>
<dbReference type="Gene3D" id="3.30.70.370">
    <property type="match status" value="1"/>
</dbReference>
<dbReference type="InterPro" id="IPR012337">
    <property type="entry name" value="RNaseH-like_sf"/>
</dbReference>
<dbReference type="VEuPathDB" id="TriTrypDB:TcIL3000.11.4800"/>
<dbReference type="SMART" id="SM00479">
    <property type="entry name" value="EXOIII"/>
    <property type="match status" value="1"/>
</dbReference>
<dbReference type="SUPFAM" id="SSF53098">
    <property type="entry name" value="Ribonuclease H-like"/>
    <property type="match status" value="1"/>
</dbReference>
<proteinExistence type="predicted"/>
<dbReference type="Gene3D" id="1.10.150.20">
    <property type="entry name" value="5' to 3' exonuclease, C-terminal subdomain"/>
    <property type="match status" value="1"/>
</dbReference>
<dbReference type="Gene3D" id="3.30.420.10">
    <property type="entry name" value="Ribonuclease H-like superfamily/Ribonuclease H"/>
    <property type="match status" value="1"/>
</dbReference>
<dbReference type="InterPro" id="IPR002298">
    <property type="entry name" value="DNA_polymerase_A"/>
</dbReference>
<dbReference type="InterPro" id="IPR013520">
    <property type="entry name" value="Ribonucl_H"/>
</dbReference>
<name>G0V0A4_TRYCI</name>
<dbReference type="GO" id="GO:0006261">
    <property type="term" value="P:DNA-templated DNA replication"/>
    <property type="evidence" value="ECO:0007669"/>
    <property type="project" value="InterPro"/>
</dbReference>
<reference evidence="3" key="1">
    <citation type="journal article" date="2012" name="Proc. Natl. Acad. Sci. U.S.A.">
        <title>Antigenic diversity is generated by distinct evolutionary mechanisms in African trypanosome species.</title>
        <authorList>
            <person name="Jackson A.P."/>
            <person name="Berry A."/>
            <person name="Aslett M."/>
            <person name="Allison H.C."/>
            <person name="Burton P."/>
            <person name="Vavrova-Anderson J."/>
            <person name="Brown R."/>
            <person name="Browne H."/>
            <person name="Corton N."/>
            <person name="Hauser H."/>
            <person name="Gamble J."/>
            <person name="Gilderthorp R."/>
            <person name="Marcello L."/>
            <person name="McQuillan J."/>
            <person name="Otto T.D."/>
            <person name="Quail M.A."/>
            <person name="Sanders M.J."/>
            <person name="van Tonder A."/>
            <person name="Ginger M.L."/>
            <person name="Field M.C."/>
            <person name="Barry J.D."/>
            <person name="Hertz-Fowler C."/>
            <person name="Berriman M."/>
        </authorList>
    </citation>
    <scope>NUCLEOTIDE SEQUENCE</scope>
    <source>
        <strain evidence="3">IL3000</strain>
    </source>
</reference>
<protein>
    <submittedName>
        <fullName evidence="3">DNA polymerase I-like protein B</fullName>
    </submittedName>
</protein>
<evidence type="ECO:0000313" key="3">
    <source>
        <dbReference type="EMBL" id="CCC95074.1"/>
    </source>
</evidence>
<organism evidence="3">
    <name type="scientific">Trypanosoma congolense (strain IL3000)</name>
    <dbReference type="NCBI Taxonomy" id="1068625"/>
    <lineage>
        <taxon>Eukaryota</taxon>
        <taxon>Discoba</taxon>
        <taxon>Euglenozoa</taxon>
        <taxon>Kinetoplastea</taxon>
        <taxon>Metakinetoplastina</taxon>
        <taxon>Trypanosomatida</taxon>
        <taxon>Trypanosomatidae</taxon>
        <taxon>Trypanosoma</taxon>
        <taxon>Nannomonas</taxon>
    </lineage>
</organism>
<dbReference type="GO" id="GO:0003887">
    <property type="term" value="F:DNA-directed DNA polymerase activity"/>
    <property type="evidence" value="ECO:0007669"/>
    <property type="project" value="InterPro"/>
</dbReference>
<dbReference type="PANTHER" id="PTHR10133">
    <property type="entry name" value="DNA POLYMERASE I"/>
    <property type="match status" value="1"/>
</dbReference>
<dbReference type="InterPro" id="IPR036397">
    <property type="entry name" value="RNaseH_sf"/>
</dbReference>
<dbReference type="InterPro" id="IPR001098">
    <property type="entry name" value="DNA-dir_DNA_pol_A_palm_dom"/>
</dbReference>
<dbReference type="PANTHER" id="PTHR10133:SF40">
    <property type="entry name" value="DNA POLYMERASE I PROTEIN B, PUTATIVE-RELATED"/>
    <property type="match status" value="1"/>
</dbReference>
<dbReference type="GO" id="GO:0006302">
    <property type="term" value="P:double-strand break repair"/>
    <property type="evidence" value="ECO:0007669"/>
    <property type="project" value="TreeGrafter"/>
</dbReference>
<gene>
    <name evidence="3" type="ORF">TCIL3000_11_4800</name>
</gene>
<evidence type="ECO:0000259" key="2">
    <source>
        <dbReference type="SMART" id="SM00482"/>
    </source>
</evidence>
<sequence>MWMRRHWPRNVCEVSLEPYLRRASTFASLVKVQEALKGAKPLADDAKGFADFFRVPALPGVSAKESVRRHYDRVQRDINQQKDTYAMRAQEQEERVGDELSVFLISYDHESGVFYIFSVEKDRHVVRSPSVADSENTALADELMQHTRGATQLIMLPIVADEGERAALSPHLQRLSNDLRRSGIIPVLHVDSLEIIKTLDPHMSSASRATNGRSSSAAPMHLTEQWFRAQWVHLRTLIFKASEEDPISALNRLVVPRYTVYVIHLVRAGTRGLNVSLYEPLQKKRFSAKGMLSDVLACLLERQAKQVIFLPTNRTDRPTLLRCRTALTKMGRNCQLIFASEIGEKYRGVYQSDPARYWASLCEVTGCLDVDFCFEVYAAVGNNIRNQHYKRMRENIIEKQPPPKEEENVPTVTNSDVEKWLSVLTMNKRVAREKAEKSKYEKFLVIAFIATDYAAYTRPANPHAPTNYVVATSMMDHHRRVVEPWCKYTARGEYKLPSLDGFDVLVCHDTKQLLLLTWDDPELRRFLKRGGRIWCTMFAEYLLDAQRCQSGSNSLHDVAMKYGILTPQSSILGVATPDLPIAFLQHYLVAAVDAVCNIFQQQLDKACHHSQLLSIAHRMDSMLAMASIEKAGIHIDSKEATLQAQAIRNRLLTVDKSLSLYVPNEVPLDMQRFFDWTSLQHLQAFFYGGSITLGYTDMSRDSSAWTTQLIQLCHKYGNLATMSADVHLQRFASERGLRGTGRLPQRVGRFLDADEATRRRKYRLVVFDIESTGLNTATDAIIEIAAFDPVEGTSFSSLVNPQRPIPQQSMDIHHITDSMVQGAPHISEVTQAFARYLRLTHAQRDEDEVTVLVGHNVFSLDEPLLRRAFRSENIDAESLLFCDSLTLLKGLKQELRGAKDVSKVDRGVLEILTSSLRLSSLVEGLRVEAEGDLHRADTDAKLLWFVLVNALGLGGKDPVKQCEAVFSHAARTLVLYPGVGCFLPQDRRKDCVTVSLTGACFEAIQDKKVIEQLRKRHLDETTLAVLHRHKLDVAGLLLQKLQLERGSANFLHSGTDGRLSVLHSDNKVRQFIDLTATTTSRTISCYPSCQNIPKDDKSSLRHLFVSRFGEKGRCVEIDYSQLEIVVMAILCEDERLVADLNNGVDFHVKRASFFSGLSYDEIYKGYKSGEARFVKLRKVAKTFSFQRLYGAGVPLLHKTTGIPIQDLYECIRKEEEEYPGISRFHRLARTVALRANNPGLPTHFIVELPTGLRVCYKTRDVVLNLPPVKNYPIQSFGAELAQMMIGRVFRQFVKKNYYGQKAFMINFVHDSLWLDCHMSILEACVCETREIMEEVDKYVAKTFPGVKLKVPLRVSVDCGVDMCAMESVKDDFSRLSLQQRSKSEELDTLIPELSKEVTDNVEITV</sequence>
<dbReference type="Pfam" id="PF00476">
    <property type="entry name" value="DNA_pol_A"/>
    <property type="match status" value="1"/>
</dbReference>
<dbReference type="CDD" id="cd06127">
    <property type="entry name" value="DEDDh"/>
    <property type="match status" value="1"/>
</dbReference>
<feature type="domain" description="DNA-directed DNA polymerase family A palm" evidence="2">
    <location>
        <begin position="1097"/>
        <end position="1320"/>
    </location>
</feature>
<dbReference type="PRINTS" id="PR00868">
    <property type="entry name" value="DNAPOLI"/>
</dbReference>
<dbReference type="GO" id="GO:0003677">
    <property type="term" value="F:DNA binding"/>
    <property type="evidence" value="ECO:0007669"/>
    <property type="project" value="InterPro"/>
</dbReference>
<dbReference type="EMBL" id="HE575324">
    <property type="protein sequence ID" value="CCC95074.1"/>
    <property type="molecule type" value="Genomic_DNA"/>
</dbReference>
<accession>G0V0A4</accession>